<evidence type="ECO:0000313" key="1">
    <source>
        <dbReference type="EMBL" id="SET50400.1"/>
    </source>
</evidence>
<dbReference type="EMBL" id="FOHX01000003">
    <property type="protein sequence ID" value="SET50400.1"/>
    <property type="molecule type" value="Genomic_DNA"/>
</dbReference>
<proteinExistence type="predicted"/>
<accession>A0A1I0EY05</accession>
<keyword evidence="2" id="KW-1185">Reference proteome</keyword>
<evidence type="ECO:0000313" key="2">
    <source>
        <dbReference type="Proteomes" id="UP000199361"/>
    </source>
</evidence>
<organism evidence="1 2">
    <name type="scientific">Nonomuraea wenchangensis</name>
    <dbReference type="NCBI Taxonomy" id="568860"/>
    <lineage>
        <taxon>Bacteria</taxon>
        <taxon>Bacillati</taxon>
        <taxon>Actinomycetota</taxon>
        <taxon>Actinomycetes</taxon>
        <taxon>Streptosporangiales</taxon>
        <taxon>Streptosporangiaceae</taxon>
        <taxon>Nonomuraea</taxon>
    </lineage>
</organism>
<dbReference type="AlphaFoldDB" id="A0A1I0EY05"/>
<gene>
    <name evidence="1" type="ORF">SAMN05421811_103250</name>
</gene>
<protein>
    <submittedName>
        <fullName evidence="1">Uncharacterized protein</fullName>
    </submittedName>
</protein>
<sequence>MSATIATKPELPELHENAVAVSAFRALPDGDGRQYTVSEPVDSSDPKRVIRRSLRRAWAIGFVRPTTHEDGPCDCYAVLDILDANDDIVQDFCIPTARAFRWWYRLLGLRVVDVEAEVRKYYAAKD</sequence>
<dbReference type="OrthoDB" id="3540260at2"/>
<reference evidence="1 2" key="1">
    <citation type="submission" date="2016-10" db="EMBL/GenBank/DDBJ databases">
        <authorList>
            <person name="de Groot N.N."/>
        </authorList>
    </citation>
    <scope>NUCLEOTIDE SEQUENCE [LARGE SCALE GENOMIC DNA]</scope>
    <source>
        <strain evidence="1 2">CGMCC 4.5598</strain>
    </source>
</reference>
<dbReference type="Proteomes" id="UP000199361">
    <property type="component" value="Unassembled WGS sequence"/>
</dbReference>
<dbReference type="STRING" id="568860.SAMN05421811_103250"/>
<name>A0A1I0EY05_9ACTN</name>
<dbReference type="RefSeq" id="WP_091079496.1">
    <property type="nucleotide sequence ID" value="NZ_FOHX01000003.1"/>
</dbReference>